<dbReference type="AlphaFoldDB" id="A0A073KCR4"/>
<dbReference type="OrthoDB" id="9811402at2"/>
<comment type="caution">
    <text evidence="2">The sequence shown here is derived from an EMBL/GenBank/DDBJ whole genome shotgun (WGS) entry which is preliminary data.</text>
</comment>
<sequence>MTKNIHDVAYELQKTIAENADFQALKASYAEVQGDAASKQLFDQFRTMQLGLQQKMMQGQEITEEDNQKAQEVVALIQQDSKITKLMEAEQRLNVVIGDINKIIMKPLEELYSAYAQA</sequence>
<dbReference type="NCBIfam" id="NF010211">
    <property type="entry name" value="PRK13676.1-4"/>
    <property type="match status" value="1"/>
</dbReference>
<comment type="similarity">
    <text evidence="1">Belongs to the UPF0342 family.</text>
</comment>
<name>A0A073KCR4_9BACI</name>
<dbReference type="Proteomes" id="UP000027778">
    <property type="component" value="Unassembled WGS sequence"/>
</dbReference>
<evidence type="ECO:0000313" key="3">
    <source>
        <dbReference type="Proteomes" id="UP000027778"/>
    </source>
</evidence>
<keyword evidence="3" id="KW-1185">Reference proteome</keyword>
<dbReference type="EMBL" id="JOTM01000008">
    <property type="protein sequence ID" value="KEK24311.1"/>
    <property type="molecule type" value="Genomic_DNA"/>
</dbReference>
<dbReference type="InterPro" id="IPR010368">
    <property type="entry name" value="Com_YlbF"/>
</dbReference>
<dbReference type="Gene3D" id="1.20.1500.10">
    <property type="entry name" value="YheA/YmcA-like"/>
    <property type="match status" value="1"/>
</dbReference>
<accession>A0A073KCR4</accession>
<dbReference type="eggNOG" id="COG3679">
    <property type="taxonomic scope" value="Bacteria"/>
</dbReference>
<dbReference type="STRING" id="574375.AZF08_19225"/>
<dbReference type="RefSeq" id="WP_033674690.1">
    <property type="nucleotide sequence ID" value="NZ_JOTM01000008.1"/>
</dbReference>
<dbReference type="InterPro" id="IPR023378">
    <property type="entry name" value="YheA/YmcA-like_dom_sf"/>
</dbReference>
<dbReference type="Pfam" id="PF06133">
    <property type="entry name" value="Com_YlbF"/>
    <property type="match status" value="1"/>
</dbReference>
<reference evidence="2 3" key="1">
    <citation type="submission" date="2014-06" db="EMBL/GenBank/DDBJ databases">
        <title>Draft genome sequence of Bacillus gaemokensis JCM 15801 (MCCC 1A00707).</title>
        <authorList>
            <person name="Lai Q."/>
            <person name="Liu Y."/>
            <person name="Shao Z."/>
        </authorList>
    </citation>
    <scope>NUCLEOTIDE SEQUENCE [LARGE SCALE GENOMIC DNA]</scope>
    <source>
        <strain evidence="2 3">JCM 15801</strain>
    </source>
</reference>
<gene>
    <name evidence="2" type="ORF">BAGA_28520</name>
</gene>
<protein>
    <recommendedName>
        <fullName evidence="1">UPF0342 protein BAGA_28520</fullName>
    </recommendedName>
</protein>
<organism evidence="2 3">
    <name type="scientific">Bacillus gaemokensis</name>
    <dbReference type="NCBI Taxonomy" id="574375"/>
    <lineage>
        <taxon>Bacteria</taxon>
        <taxon>Bacillati</taxon>
        <taxon>Bacillota</taxon>
        <taxon>Bacilli</taxon>
        <taxon>Bacillales</taxon>
        <taxon>Bacillaceae</taxon>
        <taxon>Bacillus</taxon>
        <taxon>Bacillus cereus group</taxon>
    </lineage>
</organism>
<proteinExistence type="inferred from homology"/>
<evidence type="ECO:0000256" key="1">
    <source>
        <dbReference type="HAMAP-Rule" id="MF_01526"/>
    </source>
</evidence>
<dbReference type="SUPFAM" id="SSF158622">
    <property type="entry name" value="YheA/YmcA-like"/>
    <property type="match status" value="1"/>
</dbReference>
<evidence type="ECO:0000313" key="2">
    <source>
        <dbReference type="EMBL" id="KEK24311.1"/>
    </source>
</evidence>
<dbReference type="HAMAP" id="MF_01526">
    <property type="entry name" value="UPF0342"/>
    <property type="match status" value="1"/>
</dbReference>